<evidence type="ECO:0000313" key="3">
    <source>
        <dbReference type="EMBL" id="KAK9825227.1"/>
    </source>
</evidence>
<evidence type="ECO:0000256" key="2">
    <source>
        <dbReference type="SAM" id="Phobius"/>
    </source>
</evidence>
<gene>
    <name evidence="3" type="ORF">WJX74_001478</name>
</gene>
<sequence>MADRASGAGRPGKSIDKDGFAGIPPFWLKVIGGTAAAALAGYALLRYTGKDQDVEHEANKAGREAKHQKNKLFN</sequence>
<feature type="transmembrane region" description="Helical" evidence="2">
    <location>
        <begin position="26"/>
        <end position="45"/>
    </location>
</feature>
<evidence type="ECO:0000256" key="1">
    <source>
        <dbReference type="SAM" id="MobiDB-lite"/>
    </source>
</evidence>
<proteinExistence type="predicted"/>
<accession>A0AAW1QVS0</accession>
<dbReference type="AlphaFoldDB" id="A0AAW1QVS0"/>
<protein>
    <submittedName>
        <fullName evidence="3">Uncharacterized protein</fullName>
    </submittedName>
</protein>
<organism evidence="3 4">
    <name type="scientific">Apatococcus lobatus</name>
    <dbReference type="NCBI Taxonomy" id="904363"/>
    <lineage>
        <taxon>Eukaryota</taxon>
        <taxon>Viridiplantae</taxon>
        <taxon>Chlorophyta</taxon>
        <taxon>core chlorophytes</taxon>
        <taxon>Trebouxiophyceae</taxon>
        <taxon>Chlorellales</taxon>
        <taxon>Chlorellaceae</taxon>
        <taxon>Apatococcus</taxon>
    </lineage>
</organism>
<dbReference type="Proteomes" id="UP001438707">
    <property type="component" value="Unassembled WGS sequence"/>
</dbReference>
<feature type="compositionally biased region" description="Basic and acidic residues" evidence="1">
    <location>
        <begin position="54"/>
        <end position="67"/>
    </location>
</feature>
<keyword evidence="2" id="KW-1133">Transmembrane helix</keyword>
<reference evidence="3 4" key="1">
    <citation type="journal article" date="2024" name="Nat. Commun.">
        <title>Phylogenomics reveals the evolutionary origins of lichenization in chlorophyte algae.</title>
        <authorList>
            <person name="Puginier C."/>
            <person name="Libourel C."/>
            <person name="Otte J."/>
            <person name="Skaloud P."/>
            <person name="Haon M."/>
            <person name="Grisel S."/>
            <person name="Petersen M."/>
            <person name="Berrin J.G."/>
            <person name="Delaux P.M."/>
            <person name="Dal Grande F."/>
            <person name="Keller J."/>
        </authorList>
    </citation>
    <scope>NUCLEOTIDE SEQUENCE [LARGE SCALE GENOMIC DNA]</scope>
    <source>
        <strain evidence="3 4">SAG 2145</strain>
    </source>
</reference>
<dbReference type="EMBL" id="JALJOS010000025">
    <property type="protein sequence ID" value="KAK9825227.1"/>
    <property type="molecule type" value="Genomic_DNA"/>
</dbReference>
<name>A0AAW1QVS0_9CHLO</name>
<evidence type="ECO:0000313" key="4">
    <source>
        <dbReference type="Proteomes" id="UP001438707"/>
    </source>
</evidence>
<comment type="caution">
    <text evidence="3">The sequence shown here is derived from an EMBL/GenBank/DDBJ whole genome shotgun (WGS) entry which is preliminary data.</text>
</comment>
<feature type="region of interest" description="Disordered" evidence="1">
    <location>
        <begin position="54"/>
        <end position="74"/>
    </location>
</feature>
<keyword evidence="2" id="KW-0812">Transmembrane</keyword>
<keyword evidence="2" id="KW-0472">Membrane</keyword>
<keyword evidence="4" id="KW-1185">Reference proteome</keyword>